<evidence type="ECO:0000256" key="4">
    <source>
        <dbReference type="ARBA" id="ARBA00022692"/>
    </source>
</evidence>
<dbReference type="PANTHER" id="PTHR43045">
    <property type="entry name" value="SHIKIMATE TRANSPORTER"/>
    <property type="match status" value="1"/>
</dbReference>
<evidence type="ECO:0000313" key="10">
    <source>
        <dbReference type="Proteomes" id="UP001596306"/>
    </source>
</evidence>
<dbReference type="InterPro" id="IPR036259">
    <property type="entry name" value="MFS_trans_sf"/>
</dbReference>
<evidence type="ECO:0000256" key="1">
    <source>
        <dbReference type="ARBA" id="ARBA00004651"/>
    </source>
</evidence>
<proteinExistence type="predicted"/>
<dbReference type="Pfam" id="PF07690">
    <property type="entry name" value="MFS_1"/>
    <property type="match status" value="1"/>
</dbReference>
<comment type="subcellular location">
    <subcellularLocation>
        <location evidence="1">Cell membrane</location>
        <topology evidence="1">Multi-pass membrane protein</topology>
    </subcellularLocation>
</comment>
<feature type="domain" description="Major facilitator superfamily (MFS) profile" evidence="8">
    <location>
        <begin position="22"/>
        <end position="429"/>
    </location>
</feature>
<feature type="transmembrane region" description="Helical" evidence="7">
    <location>
        <begin position="309"/>
        <end position="329"/>
    </location>
</feature>
<feature type="transmembrane region" description="Helical" evidence="7">
    <location>
        <begin position="190"/>
        <end position="209"/>
    </location>
</feature>
<dbReference type="InterPro" id="IPR020846">
    <property type="entry name" value="MFS_dom"/>
</dbReference>
<keyword evidence="3" id="KW-1003">Cell membrane</keyword>
<feature type="transmembrane region" description="Helical" evidence="7">
    <location>
        <begin position="248"/>
        <end position="269"/>
    </location>
</feature>
<evidence type="ECO:0000256" key="6">
    <source>
        <dbReference type="ARBA" id="ARBA00023136"/>
    </source>
</evidence>
<dbReference type="CDD" id="cd17369">
    <property type="entry name" value="MFS_ShiA_like"/>
    <property type="match status" value="1"/>
</dbReference>
<keyword evidence="4 7" id="KW-0812">Transmembrane</keyword>
<keyword evidence="10" id="KW-1185">Reference proteome</keyword>
<feature type="transmembrane region" description="Helical" evidence="7">
    <location>
        <begin position="161"/>
        <end position="184"/>
    </location>
</feature>
<comment type="caution">
    <text evidence="9">The sequence shown here is derived from an EMBL/GenBank/DDBJ whole genome shotgun (WGS) entry which is preliminary data.</text>
</comment>
<feature type="transmembrane region" description="Helical" evidence="7">
    <location>
        <begin position="95"/>
        <end position="113"/>
    </location>
</feature>
<dbReference type="PANTHER" id="PTHR43045:SF1">
    <property type="entry name" value="SHIKIMATE TRANSPORTER"/>
    <property type="match status" value="1"/>
</dbReference>
<dbReference type="InterPro" id="IPR011701">
    <property type="entry name" value="MFS"/>
</dbReference>
<name>A0ABW1VC32_9MICO</name>
<gene>
    <name evidence="9" type="ORF">ACFQB0_02515</name>
</gene>
<protein>
    <submittedName>
        <fullName evidence="9">MFS transporter</fullName>
    </submittedName>
</protein>
<evidence type="ECO:0000256" key="2">
    <source>
        <dbReference type="ARBA" id="ARBA00022448"/>
    </source>
</evidence>
<evidence type="ECO:0000256" key="7">
    <source>
        <dbReference type="SAM" id="Phobius"/>
    </source>
</evidence>
<dbReference type="EMBL" id="JBHSTP010000001">
    <property type="protein sequence ID" value="MFC6354987.1"/>
    <property type="molecule type" value="Genomic_DNA"/>
</dbReference>
<feature type="transmembrane region" description="Helical" evidence="7">
    <location>
        <begin position="119"/>
        <end position="140"/>
    </location>
</feature>
<feature type="transmembrane region" description="Helical" evidence="7">
    <location>
        <begin position="281"/>
        <end position="302"/>
    </location>
</feature>
<dbReference type="RefSeq" id="WP_386727183.1">
    <property type="nucleotide sequence ID" value="NZ_JBHSTP010000001.1"/>
</dbReference>
<evidence type="ECO:0000256" key="5">
    <source>
        <dbReference type="ARBA" id="ARBA00022989"/>
    </source>
</evidence>
<dbReference type="Proteomes" id="UP001596306">
    <property type="component" value="Unassembled WGS sequence"/>
</dbReference>
<organism evidence="9 10">
    <name type="scientific">Luethyella okanaganae</name>
    <dbReference type="NCBI Taxonomy" id="69372"/>
    <lineage>
        <taxon>Bacteria</taxon>
        <taxon>Bacillati</taxon>
        <taxon>Actinomycetota</taxon>
        <taxon>Actinomycetes</taxon>
        <taxon>Micrococcales</taxon>
        <taxon>Microbacteriaceae</taxon>
        <taxon>Luethyella</taxon>
    </lineage>
</organism>
<dbReference type="SUPFAM" id="SSF103473">
    <property type="entry name" value="MFS general substrate transporter"/>
    <property type="match status" value="1"/>
</dbReference>
<feature type="transmembrane region" description="Helical" evidence="7">
    <location>
        <begin position="375"/>
        <end position="398"/>
    </location>
</feature>
<accession>A0ABW1VC32</accession>
<feature type="transmembrane region" description="Helical" evidence="7">
    <location>
        <begin position="58"/>
        <end position="75"/>
    </location>
</feature>
<reference evidence="10" key="1">
    <citation type="journal article" date="2019" name="Int. J. Syst. Evol. Microbiol.">
        <title>The Global Catalogue of Microorganisms (GCM) 10K type strain sequencing project: providing services to taxonomists for standard genome sequencing and annotation.</title>
        <authorList>
            <consortium name="The Broad Institute Genomics Platform"/>
            <consortium name="The Broad Institute Genome Sequencing Center for Infectious Disease"/>
            <person name="Wu L."/>
            <person name="Ma J."/>
        </authorList>
    </citation>
    <scope>NUCLEOTIDE SEQUENCE [LARGE SCALE GENOMIC DNA]</scope>
    <source>
        <strain evidence="10">CCUG 43304</strain>
    </source>
</reference>
<dbReference type="Gene3D" id="1.20.1250.20">
    <property type="entry name" value="MFS general substrate transporter like domains"/>
    <property type="match status" value="2"/>
</dbReference>
<feature type="transmembrane region" description="Helical" evidence="7">
    <location>
        <begin position="404"/>
        <end position="421"/>
    </location>
</feature>
<sequence length="440" mass="46717">MSTITQPASIQAAHGSPDKLKTAIGSAVGTTVENYDFLAYGTAAALYFGPAFFPGEDPVVGVLLGFLTFGIGFAMRPLGGIIGGYLGDKYGRKPVLVGALFVMGIATVLIGLLPTYAQVGLLAPILLTLIRVIQGLAFGAEWGGAILMTFEHAPWRKRGRYAAIPQVGVPLGVFLANVAFLLAGGFNSELAWRLPFMLSAVLIVAGLIIRLKVSESPEFEESKARGELVKNPILTVIRNDWRTVLRVIALRLAETGGFYVIVTYLISYVTTNEIAPRETALTGLIIATALGCFTTVIFGALSDRFGRKTVYLIGCLATIAFGFPLFLLVNTAMPFLIVTVYVIGLTIIHDMLAGTQGAYFSELFDTNTRTSGASLGYQFSAAISGFIPFIATAAALAVGWGGVAWIYVTVGVIGLVGVLLTRETWGAKERAEVDRIIAGA</sequence>
<keyword evidence="5 7" id="KW-1133">Transmembrane helix</keyword>
<keyword evidence="2" id="KW-0813">Transport</keyword>
<feature type="transmembrane region" description="Helical" evidence="7">
    <location>
        <begin position="335"/>
        <end position="354"/>
    </location>
</feature>
<evidence type="ECO:0000313" key="9">
    <source>
        <dbReference type="EMBL" id="MFC6354987.1"/>
    </source>
</evidence>
<dbReference type="PROSITE" id="PS50850">
    <property type="entry name" value="MFS"/>
    <property type="match status" value="1"/>
</dbReference>
<keyword evidence="6 7" id="KW-0472">Membrane</keyword>
<evidence type="ECO:0000256" key="3">
    <source>
        <dbReference type="ARBA" id="ARBA00022475"/>
    </source>
</evidence>
<evidence type="ECO:0000259" key="8">
    <source>
        <dbReference type="PROSITE" id="PS50850"/>
    </source>
</evidence>